<comment type="caution">
    <text evidence="1">The sequence shown here is derived from an EMBL/GenBank/DDBJ whole genome shotgun (WGS) entry which is preliminary data.</text>
</comment>
<evidence type="ECO:0000313" key="1">
    <source>
        <dbReference type="EMBL" id="MEB3512349.1"/>
    </source>
</evidence>
<evidence type="ECO:0008006" key="3">
    <source>
        <dbReference type="Google" id="ProtNLM"/>
    </source>
</evidence>
<accession>A0ABU6AYY6</accession>
<keyword evidence="2" id="KW-1185">Reference proteome</keyword>
<dbReference type="EMBL" id="JAYKYQ010000008">
    <property type="protein sequence ID" value="MEB3512349.1"/>
    <property type="molecule type" value="Genomic_DNA"/>
</dbReference>
<dbReference type="Proteomes" id="UP001348098">
    <property type="component" value="Unassembled WGS sequence"/>
</dbReference>
<name>A0ABU6AYY6_9NOCA</name>
<gene>
    <name evidence="1" type="ORF">U3653_20140</name>
</gene>
<protein>
    <recommendedName>
        <fullName evidence="3">Lipoprotein</fullName>
    </recommendedName>
</protein>
<dbReference type="RefSeq" id="WP_195078220.1">
    <property type="nucleotide sequence ID" value="NZ_JAYESH010000004.1"/>
</dbReference>
<reference evidence="1 2" key="1">
    <citation type="submission" date="2023-12" db="EMBL/GenBank/DDBJ databases">
        <title>novel species in genus Nocarida.</title>
        <authorList>
            <person name="Li Z."/>
        </authorList>
    </citation>
    <scope>NUCLEOTIDE SEQUENCE [LARGE SCALE GENOMIC DNA]</scope>
    <source>
        <strain evidence="1 2">CDC186</strain>
    </source>
</reference>
<organism evidence="1 2">
    <name type="scientific">Nocardia implantans</name>
    <dbReference type="NCBI Taxonomy" id="3108168"/>
    <lineage>
        <taxon>Bacteria</taxon>
        <taxon>Bacillati</taxon>
        <taxon>Actinomycetota</taxon>
        <taxon>Actinomycetes</taxon>
        <taxon>Mycobacteriales</taxon>
        <taxon>Nocardiaceae</taxon>
        <taxon>Nocardia</taxon>
    </lineage>
</organism>
<evidence type="ECO:0000313" key="2">
    <source>
        <dbReference type="Proteomes" id="UP001348098"/>
    </source>
</evidence>
<sequence length="164" mass="17589">MAGAACSTPDDRGETASQCSANFDLESRAEPLGSATELRRIIRERAAQPGTYSLRTLTEAAGWGGQWDRVVIASSGLPAEKLNSAANLPGYCWSNLPDSGFDRPIDNFYVFIAGSTPTQVIRSAQGSELFRGVHSGDVLGPESRFQSVQPPAQLQKPYLELTQG</sequence>
<proteinExistence type="predicted"/>